<accession>A0A1Z4JR75</accession>
<feature type="region of interest" description="Disordered" evidence="1">
    <location>
        <begin position="69"/>
        <end position="89"/>
    </location>
</feature>
<evidence type="ECO:0000313" key="2">
    <source>
        <dbReference type="EMBL" id="BAY59261.1"/>
    </source>
</evidence>
<keyword evidence="2" id="KW-0614">Plasmid</keyword>
<evidence type="ECO:0000256" key="1">
    <source>
        <dbReference type="SAM" id="MobiDB-lite"/>
    </source>
</evidence>
<name>A0A1Z4JR75_LEPBY</name>
<evidence type="ECO:0000313" key="3">
    <source>
        <dbReference type="Proteomes" id="UP000217895"/>
    </source>
</evidence>
<dbReference type="Proteomes" id="UP000217895">
    <property type="component" value="Plasmid Plasmid1 dna"/>
</dbReference>
<feature type="compositionally biased region" description="Polar residues" evidence="1">
    <location>
        <begin position="72"/>
        <end position="89"/>
    </location>
</feature>
<protein>
    <submittedName>
        <fullName evidence="2">Uncharacterized protein</fullName>
    </submittedName>
</protein>
<keyword evidence="3" id="KW-1185">Reference proteome</keyword>
<organism evidence="2 3">
    <name type="scientific">Leptolyngbya boryana NIES-2135</name>
    <dbReference type="NCBI Taxonomy" id="1973484"/>
    <lineage>
        <taxon>Bacteria</taxon>
        <taxon>Bacillati</taxon>
        <taxon>Cyanobacteriota</taxon>
        <taxon>Cyanophyceae</taxon>
        <taxon>Leptolyngbyales</taxon>
        <taxon>Leptolyngbyaceae</taxon>
        <taxon>Leptolyngbya group</taxon>
        <taxon>Leptolyngbya</taxon>
    </lineage>
</organism>
<sequence>MGYTDDMKQQPRAKTGIFASPYNEPRGEAIALRLPRTLDEQLRGTVGWLGTEDNPKLRAFIEEAVREKLAKQSANDNQPGRLEPSSSAA</sequence>
<reference evidence="2 3" key="1">
    <citation type="submission" date="2017-06" db="EMBL/GenBank/DDBJ databases">
        <title>Genome sequencing of cyanobaciteial culture collection at National Institute for Environmental Studies (NIES).</title>
        <authorList>
            <person name="Hirose Y."/>
            <person name="Shimura Y."/>
            <person name="Fujisawa T."/>
            <person name="Nakamura Y."/>
            <person name="Kawachi M."/>
        </authorList>
    </citation>
    <scope>NUCLEOTIDE SEQUENCE [LARGE SCALE GENOMIC DNA]</scope>
    <source>
        <strain evidence="2 3">NIES-2135</strain>
        <plasmid evidence="3">Plasmid Plasmid1 dna</plasmid>
    </source>
</reference>
<feature type="region of interest" description="Disordered" evidence="1">
    <location>
        <begin position="1"/>
        <end position="22"/>
    </location>
</feature>
<dbReference type="EMBL" id="AP018204">
    <property type="protein sequence ID" value="BAY59261.1"/>
    <property type="molecule type" value="Genomic_DNA"/>
</dbReference>
<dbReference type="AlphaFoldDB" id="A0A1Z4JR75"/>
<geneLocation type="plasmid" evidence="2">
    <name>plasmid1</name>
</geneLocation>
<proteinExistence type="predicted"/>
<gene>
    <name evidence="2" type="ORF">NIES2135_61380</name>
</gene>